<evidence type="ECO:0000259" key="1">
    <source>
        <dbReference type="Pfam" id="PF12146"/>
    </source>
</evidence>
<reference evidence="2 3" key="1">
    <citation type="journal article" date="2010" name="J. Bacteriol.">
        <title>Complete Genome Sequence of Cronobacter turicensis LMG 23827, a foodborne pathogen causing deaths in neonates.</title>
        <authorList>
            <person name="Stephan R."/>
            <person name="Lehner A."/>
            <person name="Tischler P."/>
            <person name="Rattei T."/>
        </authorList>
    </citation>
    <scope>NUCLEOTIDE SEQUENCE [LARGE SCALE GENOMIC DNA]</scope>
    <source>
        <strain evidence="3">DSM 18703 / CCUG 55852 / LMG 23827 / z3032</strain>
        <plasmid evidence="2 3">pCTU1</plasmid>
    </source>
</reference>
<dbReference type="PANTHER" id="PTHR43265">
    <property type="entry name" value="ESTERASE ESTD"/>
    <property type="match status" value="1"/>
</dbReference>
<dbReference type="GO" id="GO:0052689">
    <property type="term" value="F:carboxylic ester hydrolase activity"/>
    <property type="evidence" value="ECO:0007669"/>
    <property type="project" value="TreeGrafter"/>
</dbReference>
<proteinExistence type="predicted"/>
<dbReference type="EMBL" id="FN543094">
    <property type="protein sequence ID" value="CBA34611.1"/>
    <property type="molecule type" value="Genomic_DNA"/>
</dbReference>
<evidence type="ECO:0000313" key="3">
    <source>
        <dbReference type="Proteomes" id="UP000002069"/>
    </source>
</evidence>
<keyword evidence="2" id="KW-0614">Plasmid</keyword>
<organism evidence="2 3">
    <name type="scientific">Cronobacter turicensis (strain DSM 18703 / CCUG 55852 / LMG 23827 / z3032)</name>
    <dbReference type="NCBI Taxonomy" id="693216"/>
    <lineage>
        <taxon>Bacteria</taxon>
        <taxon>Pseudomonadati</taxon>
        <taxon>Pseudomonadota</taxon>
        <taxon>Gammaproteobacteria</taxon>
        <taxon>Enterobacterales</taxon>
        <taxon>Enterobacteriaceae</taxon>
        <taxon>Cronobacter</taxon>
    </lineage>
</organism>
<reference evidence="3" key="2">
    <citation type="journal article" date="2011" name="J. Bacteriol.">
        <title>Complete genome sequence of Cronobacter turicensis LMG 23827, a food-borne pathogen causing deaths in neonates.</title>
        <authorList>
            <person name="Stephan R."/>
            <person name="Lehner A."/>
            <person name="Tischler P."/>
            <person name="Rattei T."/>
        </authorList>
    </citation>
    <scope>NUCLEOTIDE SEQUENCE [LARGE SCALE GENOMIC DNA]</scope>
    <source>
        <strain evidence="3">DSM 18703 / CCUG 55852 / LMG 23827 / z3032</strain>
    </source>
</reference>
<accession>C9Y5G6</accession>
<dbReference type="HOGENOM" id="CLU_046683_0_0_6"/>
<sequence length="344" mass="38579">MNKSFHRMRNAIIVTVCLLLALVMISMWRLTVFDANNLPYSRVITFTHHEDILEGTLTLPDGVNSPPVVVLVHGDGAQDRWSQGGYLPLVNDLLAKGIAVYSWDKPGVGESRGNWLAQTMRDRSDEATVALKTLKKQPELLQSRFGFLGFSQAGWVVPQAAMQSHADFAAIVGGAINWRDQGNYFLETRLRKAGRSQSQIAQAVHEDRRDFDMRYTPHKVAQPCKGRCKRDFERRNALADAREDIAQMQVPVMVLMGADDRNVNPDETLAIWAATLPEATPRCIRMIEGATHGLLKSRWYDYQLPSQWPAWTQGLFLLTGQHAYAPGALDAISAWILHGECVTR</sequence>
<dbReference type="InterPro" id="IPR029058">
    <property type="entry name" value="AB_hydrolase_fold"/>
</dbReference>
<name>C9Y5G6_CROTZ</name>
<dbReference type="InterPro" id="IPR053145">
    <property type="entry name" value="AB_hydrolase_Est10"/>
</dbReference>
<geneLocation type="plasmid" evidence="2 3">
    <name>pCTU1</name>
</geneLocation>
<dbReference type="PANTHER" id="PTHR43265:SF1">
    <property type="entry name" value="ESTERASE ESTD"/>
    <property type="match status" value="1"/>
</dbReference>
<dbReference type="AlphaFoldDB" id="C9Y5G6"/>
<keyword evidence="3" id="KW-1185">Reference proteome</keyword>
<dbReference type="Gene3D" id="3.40.50.1820">
    <property type="entry name" value="alpha/beta hydrolase"/>
    <property type="match status" value="1"/>
</dbReference>
<feature type="domain" description="Serine aminopeptidase S33" evidence="1">
    <location>
        <begin position="68"/>
        <end position="295"/>
    </location>
</feature>
<dbReference type="Pfam" id="PF12146">
    <property type="entry name" value="Hydrolase_4"/>
    <property type="match status" value="1"/>
</dbReference>
<dbReference type="KEGG" id="ctu:Ctu_1p00740"/>
<dbReference type="PATRIC" id="fig|693216.3.peg.4066"/>
<protein>
    <recommendedName>
        <fullName evidence="1">Serine aminopeptidase S33 domain-containing protein</fullName>
    </recommendedName>
</protein>
<dbReference type="SUPFAM" id="SSF53474">
    <property type="entry name" value="alpha/beta-Hydrolases"/>
    <property type="match status" value="1"/>
</dbReference>
<dbReference type="Proteomes" id="UP000002069">
    <property type="component" value="Plasmid pCTU1"/>
</dbReference>
<evidence type="ECO:0000313" key="2">
    <source>
        <dbReference type="EMBL" id="CBA34611.1"/>
    </source>
</evidence>
<dbReference type="InterPro" id="IPR022742">
    <property type="entry name" value="Hydrolase_4"/>
</dbReference>
<gene>
    <name evidence="2" type="ordered locus">Ctu_1p00740</name>
</gene>